<gene>
    <name evidence="1" type="ORF">HG263_08960</name>
</gene>
<dbReference type="EMBL" id="JABBPG010000003">
    <property type="protein sequence ID" value="NOU50672.1"/>
    <property type="molecule type" value="Genomic_DNA"/>
</dbReference>
<dbReference type="GO" id="GO:0016740">
    <property type="term" value="F:transferase activity"/>
    <property type="evidence" value="ECO:0007669"/>
    <property type="project" value="UniProtKB-KW"/>
</dbReference>
<dbReference type="AlphaFoldDB" id="A0A849VBC6"/>
<comment type="caution">
    <text evidence="1">The sequence shown here is derived from an EMBL/GenBank/DDBJ whole genome shotgun (WGS) entry which is preliminary data.</text>
</comment>
<proteinExistence type="predicted"/>
<protein>
    <submittedName>
        <fullName evidence="1">GNAT family N-acetyltransferase</fullName>
    </submittedName>
</protein>
<dbReference type="InterPro" id="IPR016181">
    <property type="entry name" value="Acyl_CoA_acyltransferase"/>
</dbReference>
<organism evidence="1 2">
    <name type="scientific">Pseudoalteromonas caenipelagi</name>
    <dbReference type="NCBI Taxonomy" id="2726988"/>
    <lineage>
        <taxon>Bacteria</taxon>
        <taxon>Pseudomonadati</taxon>
        <taxon>Pseudomonadota</taxon>
        <taxon>Gammaproteobacteria</taxon>
        <taxon>Alteromonadales</taxon>
        <taxon>Pseudoalteromonadaceae</taxon>
        <taxon>Pseudoalteromonas</taxon>
    </lineage>
</organism>
<dbReference type="CDD" id="cd04301">
    <property type="entry name" value="NAT_SF"/>
    <property type="match status" value="1"/>
</dbReference>
<name>A0A849VBC6_9GAMM</name>
<evidence type="ECO:0000313" key="1">
    <source>
        <dbReference type="EMBL" id="NOU50672.1"/>
    </source>
</evidence>
<dbReference type="RefSeq" id="WP_171625752.1">
    <property type="nucleotide sequence ID" value="NZ_JABBPG010000003.1"/>
</dbReference>
<dbReference type="Proteomes" id="UP000586305">
    <property type="component" value="Unassembled WGS sequence"/>
</dbReference>
<keyword evidence="1" id="KW-0808">Transferase</keyword>
<reference evidence="1 2" key="1">
    <citation type="submission" date="2020-04" db="EMBL/GenBank/DDBJ databases">
        <title>Pseudoalteromonas caenipelagi sp. nov., isolated from a tidal flat.</title>
        <authorList>
            <person name="Park S."/>
            <person name="Yoon J.-H."/>
        </authorList>
    </citation>
    <scope>NUCLEOTIDE SEQUENCE [LARGE SCALE GENOMIC DNA]</scope>
    <source>
        <strain evidence="1 2">JBTF-M23</strain>
    </source>
</reference>
<evidence type="ECO:0000313" key="2">
    <source>
        <dbReference type="Proteomes" id="UP000586305"/>
    </source>
</evidence>
<dbReference type="SUPFAM" id="SSF55729">
    <property type="entry name" value="Acyl-CoA N-acyltransferases (Nat)"/>
    <property type="match status" value="1"/>
</dbReference>
<keyword evidence="2" id="KW-1185">Reference proteome</keyword>
<accession>A0A849VBC6</accession>
<sequence>MHILEEQELSVRYLSPEDMSVAASLLYQAYHDDDVLRSVLAAKDNSSYEAKLRAFIREELSSFGQGQQPMIGLFNKQHLYAVACVLESETQLQAARYWHWRLRLMLSAGYLQTQQLIEKENTIRAALDEYGHYYFLAFIAVDPHVQGQGLGHYLLTGLDDLISSNKDISGMAVFVTQTSQKAFFLSHDYEAVKTLSFEKVTGEILFKKRQ</sequence>
<dbReference type="Gene3D" id="3.40.630.30">
    <property type="match status" value="1"/>
</dbReference>